<dbReference type="GO" id="GO:0005524">
    <property type="term" value="F:ATP binding"/>
    <property type="evidence" value="ECO:0007669"/>
    <property type="project" value="UniProtKB-UniRule"/>
</dbReference>
<evidence type="ECO:0000256" key="5">
    <source>
        <dbReference type="ARBA" id="ARBA00022679"/>
    </source>
</evidence>
<feature type="compositionally biased region" description="Basic and acidic residues" evidence="14">
    <location>
        <begin position="312"/>
        <end position="321"/>
    </location>
</feature>
<feature type="region of interest" description="Disordered" evidence="14">
    <location>
        <begin position="294"/>
        <end position="321"/>
    </location>
</feature>
<dbReference type="Pfam" id="PF00069">
    <property type="entry name" value="Pkinase"/>
    <property type="match status" value="1"/>
</dbReference>
<organism evidence="17 18">
    <name type="scientific">Fraxinus pennsylvanica</name>
    <dbReference type="NCBI Taxonomy" id="56036"/>
    <lineage>
        <taxon>Eukaryota</taxon>
        <taxon>Viridiplantae</taxon>
        <taxon>Streptophyta</taxon>
        <taxon>Embryophyta</taxon>
        <taxon>Tracheophyta</taxon>
        <taxon>Spermatophyta</taxon>
        <taxon>Magnoliopsida</taxon>
        <taxon>eudicotyledons</taxon>
        <taxon>Gunneridae</taxon>
        <taxon>Pentapetalae</taxon>
        <taxon>asterids</taxon>
        <taxon>lamiids</taxon>
        <taxon>Lamiales</taxon>
        <taxon>Oleaceae</taxon>
        <taxon>Oleeae</taxon>
        <taxon>Fraxinus</taxon>
    </lineage>
</organism>
<proteinExistence type="inferred from homology"/>
<evidence type="ECO:0000256" key="2">
    <source>
        <dbReference type="ARBA" id="ARBA00006234"/>
    </source>
</evidence>
<comment type="similarity">
    <text evidence="2">Belongs to the protein kinase superfamily. CAMK Ser/Thr protein kinase family. SNF1 subfamily.</text>
</comment>
<dbReference type="Gene3D" id="1.10.510.10">
    <property type="entry name" value="Transferase(Phosphotransferase) domain 1"/>
    <property type="match status" value="1"/>
</dbReference>
<dbReference type="InterPro" id="IPR017441">
    <property type="entry name" value="Protein_kinase_ATP_BS"/>
</dbReference>
<evidence type="ECO:0000256" key="6">
    <source>
        <dbReference type="ARBA" id="ARBA00022741"/>
    </source>
</evidence>
<evidence type="ECO:0000256" key="3">
    <source>
        <dbReference type="ARBA" id="ARBA00012513"/>
    </source>
</evidence>
<keyword evidence="7" id="KW-0418">Kinase</keyword>
<evidence type="ECO:0000313" key="18">
    <source>
        <dbReference type="Proteomes" id="UP000834106"/>
    </source>
</evidence>
<dbReference type="Pfam" id="PF03822">
    <property type="entry name" value="NAF"/>
    <property type="match status" value="1"/>
</dbReference>
<evidence type="ECO:0000256" key="7">
    <source>
        <dbReference type="ARBA" id="ARBA00022777"/>
    </source>
</evidence>
<evidence type="ECO:0000256" key="10">
    <source>
        <dbReference type="ARBA" id="ARBA00048679"/>
    </source>
</evidence>
<evidence type="ECO:0000256" key="1">
    <source>
        <dbReference type="ARBA" id="ARBA00001936"/>
    </source>
</evidence>
<dbReference type="PROSITE" id="PS50816">
    <property type="entry name" value="NAF"/>
    <property type="match status" value="1"/>
</dbReference>
<keyword evidence="5" id="KW-0808">Transferase</keyword>
<feature type="domain" description="Protein kinase" evidence="15">
    <location>
        <begin position="27"/>
        <end position="282"/>
    </location>
</feature>
<evidence type="ECO:0000256" key="9">
    <source>
        <dbReference type="ARBA" id="ARBA00047899"/>
    </source>
</evidence>
<dbReference type="AlphaFoldDB" id="A0AAD2E820"/>
<keyword evidence="18" id="KW-1185">Reference proteome</keyword>
<comment type="catalytic activity">
    <reaction evidence="9">
        <text>L-threonyl-[protein] + ATP = O-phospho-L-threonyl-[protein] + ADP + H(+)</text>
        <dbReference type="Rhea" id="RHEA:46608"/>
        <dbReference type="Rhea" id="RHEA-COMP:11060"/>
        <dbReference type="Rhea" id="RHEA-COMP:11605"/>
        <dbReference type="ChEBI" id="CHEBI:15378"/>
        <dbReference type="ChEBI" id="CHEBI:30013"/>
        <dbReference type="ChEBI" id="CHEBI:30616"/>
        <dbReference type="ChEBI" id="CHEBI:61977"/>
        <dbReference type="ChEBI" id="CHEBI:456216"/>
        <dbReference type="EC" id="2.7.11.1"/>
    </reaction>
</comment>
<keyword evidence="8 12" id="KW-0067">ATP-binding</keyword>
<dbReference type="PROSITE" id="PS00108">
    <property type="entry name" value="PROTEIN_KINASE_ST"/>
    <property type="match status" value="1"/>
</dbReference>
<dbReference type="InterPro" id="IPR000719">
    <property type="entry name" value="Prot_kinase_dom"/>
</dbReference>
<name>A0AAD2E820_9LAMI</name>
<dbReference type="FunFam" id="1.10.510.10:FF:000279">
    <property type="entry name" value="Non-specific serine/threonine protein kinase"/>
    <property type="match status" value="1"/>
</dbReference>
<evidence type="ECO:0000259" key="16">
    <source>
        <dbReference type="PROSITE" id="PS50816"/>
    </source>
</evidence>
<dbReference type="EMBL" id="OU503052">
    <property type="protein sequence ID" value="CAI9779698.1"/>
    <property type="molecule type" value="Genomic_DNA"/>
</dbReference>
<dbReference type="SMART" id="SM00220">
    <property type="entry name" value="S_TKc"/>
    <property type="match status" value="1"/>
</dbReference>
<evidence type="ECO:0000313" key="17">
    <source>
        <dbReference type="EMBL" id="CAI9779698.1"/>
    </source>
</evidence>
<dbReference type="InterPro" id="IPR008271">
    <property type="entry name" value="Ser/Thr_kinase_AS"/>
</dbReference>
<dbReference type="PANTHER" id="PTHR43895">
    <property type="entry name" value="CALCIUM/CALMODULIN-DEPENDENT PROTEIN KINASE KINASE-RELATED"/>
    <property type="match status" value="1"/>
</dbReference>
<dbReference type="SUPFAM" id="SSF56112">
    <property type="entry name" value="Protein kinase-like (PK-like)"/>
    <property type="match status" value="1"/>
</dbReference>
<evidence type="ECO:0000256" key="13">
    <source>
        <dbReference type="RuleBase" id="RU000304"/>
    </source>
</evidence>
<reference evidence="17" key="1">
    <citation type="submission" date="2023-05" db="EMBL/GenBank/DDBJ databases">
        <authorList>
            <person name="Huff M."/>
        </authorList>
    </citation>
    <scope>NUCLEOTIDE SEQUENCE</scope>
</reference>
<dbReference type="PROSITE" id="PS50011">
    <property type="entry name" value="PROTEIN_KINASE_DOM"/>
    <property type="match status" value="1"/>
</dbReference>
<evidence type="ECO:0000256" key="4">
    <source>
        <dbReference type="ARBA" id="ARBA00022527"/>
    </source>
</evidence>
<comment type="cofactor">
    <cofactor evidence="1">
        <name>Mn(2+)</name>
        <dbReference type="ChEBI" id="CHEBI:29035"/>
    </cofactor>
</comment>
<comment type="function">
    <text evidence="11">CIPK serine-threonine protein kinases interact with CBL proteins. Binding of a CBL protein to the regulatory NAF domain of CIPK protein lead to the activation of the kinase in a calcium-dependent manner.</text>
</comment>
<dbReference type="FunFam" id="3.30.310.80:FF:000015">
    <property type="entry name" value="Non-specific serine/threonine protein kinase"/>
    <property type="match status" value="1"/>
</dbReference>
<dbReference type="PANTHER" id="PTHR43895:SF65">
    <property type="entry name" value="CBL-INTERACTING PROTEIN KINASE 21"/>
    <property type="match status" value="1"/>
</dbReference>
<dbReference type="Proteomes" id="UP000834106">
    <property type="component" value="Chromosome 17"/>
</dbReference>
<dbReference type="Gene3D" id="3.30.200.20">
    <property type="entry name" value="Phosphorylase Kinase, domain 1"/>
    <property type="match status" value="1"/>
</dbReference>
<accession>A0AAD2E820</accession>
<comment type="catalytic activity">
    <reaction evidence="10">
        <text>L-seryl-[protein] + ATP = O-phospho-L-seryl-[protein] + ADP + H(+)</text>
        <dbReference type="Rhea" id="RHEA:17989"/>
        <dbReference type="Rhea" id="RHEA-COMP:9863"/>
        <dbReference type="Rhea" id="RHEA-COMP:11604"/>
        <dbReference type="ChEBI" id="CHEBI:15378"/>
        <dbReference type="ChEBI" id="CHEBI:29999"/>
        <dbReference type="ChEBI" id="CHEBI:30616"/>
        <dbReference type="ChEBI" id="CHEBI:83421"/>
        <dbReference type="ChEBI" id="CHEBI:456216"/>
        <dbReference type="EC" id="2.7.11.1"/>
    </reaction>
</comment>
<dbReference type="CDD" id="cd12195">
    <property type="entry name" value="CIPK_C"/>
    <property type="match status" value="1"/>
</dbReference>
<evidence type="ECO:0000259" key="15">
    <source>
        <dbReference type="PROSITE" id="PS50011"/>
    </source>
</evidence>
<dbReference type="GO" id="GO:0007165">
    <property type="term" value="P:signal transduction"/>
    <property type="evidence" value="ECO:0007669"/>
    <property type="project" value="InterPro"/>
</dbReference>
<dbReference type="PROSITE" id="PS00107">
    <property type="entry name" value="PROTEIN_KINASE_ATP"/>
    <property type="match status" value="1"/>
</dbReference>
<feature type="binding site" evidence="12">
    <location>
        <position position="56"/>
    </location>
    <ligand>
        <name>ATP</name>
        <dbReference type="ChEBI" id="CHEBI:30616"/>
    </ligand>
</feature>
<dbReference type="Gene3D" id="3.30.310.80">
    <property type="entry name" value="Kinase associated domain 1, KA1"/>
    <property type="match status" value="1"/>
</dbReference>
<dbReference type="InterPro" id="IPR018451">
    <property type="entry name" value="NAF/FISL_domain"/>
</dbReference>
<evidence type="ECO:0000256" key="14">
    <source>
        <dbReference type="SAM" id="MobiDB-lite"/>
    </source>
</evidence>
<feature type="compositionally biased region" description="Acidic residues" evidence="14">
    <location>
        <begin position="294"/>
        <end position="306"/>
    </location>
</feature>
<dbReference type="GO" id="GO:0004674">
    <property type="term" value="F:protein serine/threonine kinase activity"/>
    <property type="evidence" value="ECO:0007669"/>
    <property type="project" value="UniProtKB-KW"/>
</dbReference>
<protein>
    <recommendedName>
        <fullName evidence="3">non-specific serine/threonine protein kinase</fullName>
        <ecNumber evidence="3">2.7.11.1</ecNumber>
    </recommendedName>
</protein>
<feature type="domain" description="NAF" evidence="16">
    <location>
        <begin position="321"/>
        <end position="345"/>
    </location>
</feature>
<dbReference type="EC" id="2.7.11.1" evidence="3"/>
<gene>
    <name evidence="17" type="ORF">FPE_LOCUS27128</name>
</gene>
<evidence type="ECO:0000256" key="12">
    <source>
        <dbReference type="PROSITE-ProRule" id="PRU10141"/>
    </source>
</evidence>
<dbReference type="FunFam" id="3.30.200.20:FF:000096">
    <property type="entry name" value="Non-specific serine/threonine protein kinase"/>
    <property type="match status" value="1"/>
</dbReference>
<keyword evidence="4 13" id="KW-0723">Serine/threonine-protein kinase</keyword>
<sequence length="454" mass="51236">MVLIQEGKEEPEGIKRREKKGMRLGKYELGRTLGEGNFGKVKYAKIVDSGQPFAIKILEKDRIIDLKITNQIKREIGTLKLIKHPNVVRLHEVLASKTKIYMVLEYVNGGELFDRISSKGKLSEAEGRKFFQQLVDGVSYCHNRGVFHRDLKLENVLIDANGNIKITDFGLSALPQHFRDDGLLHTTCGSPNYVAPEILSNRGYNGATSDTWSCGVILYVILTGYLPFDDRNLAVLYQKIFKGDAQIPKWLSPGARNLIKRILDPNPCTRMTMAQIKESDWFKQDYVPVQPIEEDEEENAYSDDEVSSIHEPPSDAEKDPESPTLINAFQLIGMSSCLDLSGFFEKEDVSERKIRFTSNHSQLELLEKIEDSVTQMGFQVQKKNGKLKVIQEHKGQESPGSMSIAAEVFEINPSLHVVELRKSYGDPISYRQLCEKLSSDLGVPQSQELLATDL</sequence>
<evidence type="ECO:0000256" key="11">
    <source>
        <dbReference type="ARBA" id="ARBA00058225"/>
    </source>
</evidence>
<dbReference type="InterPro" id="IPR011009">
    <property type="entry name" value="Kinase-like_dom_sf"/>
</dbReference>
<evidence type="ECO:0000256" key="8">
    <source>
        <dbReference type="ARBA" id="ARBA00022840"/>
    </source>
</evidence>
<dbReference type="InterPro" id="IPR004041">
    <property type="entry name" value="NAF_dom"/>
</dbReference>
<keyword evidence="6 12" id="KW-0547">Nucleotide-binding</keyword>